<reference evidence="2" key="1">
    <citation type="submission" date="2015-12" db="EMBL/GenBank/DDBJ databases">
        <title>Update maize B73 reference genome by single molecule sequencing technologies.</title>
        <authorList>
            <consortium name="Maize Genome Sequencing Project"/>
            <person name="Ware D."/>
        </authorList>
    </citation>
    <scope>NUCLEOTIDE SEQUENCE [LARGE SCALE GENOMIC DNA]</scope>
    <source>
        <tissue evidence="2">Seedling</tissue>
    </source>
</reference>
<keyword evidence="2" id="KW-0238">DNA-binding</keyword>
<dbReference type="AlphaFoldDB" id="A0A1D6EGC7"/>
<keyword evidence="2" id="KW-0371">Homeobox</keyword>
<dbReference type="PANTHER" id="PTHR47206:SF1">
    <property type="entry name" value="HOMEODOMAIN-LIKE SUPERFAMILY PROTEIN"/>
    <property type="match status" value="1"/>
</dbReference>
<dbReference type="PANTHER" id="PTHR47206">
    <property type="entry name" value="HOMEODOMAIN-LIKE SUPERFAMILY PROTEIN"/>
    <property type="match status" value="1"/>
</dbReference>
<feature type="region of interest" description="Disordered" evidence="1">
    <location>
        <begin position="86"/>
        <end position="167"/>
    </location>
</feature>
<dbReference type="EMBL" id="CM007648">
    <property type="protein sequence ID" value="ONM19223.1"/>
    <property type="molecule type" value="Genomic_DNA"/>
</dbReference>
<evidence type="ECO:0000313" key="2">
    <source>
        <dbReference type="EMBL" id="ONM19223.1"/>
    </source>
</evidence>
<accession>A0A1D6EGC7</accession>
<feature type="compositionally biased region" description="Acidic residues" evidence="1">
    <location>
        <begin position="86"/>
        <end position="105"/>
    </location>
</feature>
<dbReference type="GO" id="GO:0003677">
    <property type="term" value="F:DNA binding"/>
    <property type="evidence" value="ECO:0007669"/>
    <property type="project" value="UniProtKB-KW"/>
</dbReference>
<gene>
    <name evidence="2" type="ORF">ZEAMMB73_Zm00001d004571</name>
</gene>
<evidence type="ECO:0000256" key="1">
    <source>
        <dbReference type="SAM" id="MobiDB-lite"/>
    </source>
</evidence>
<dbReference type="ExpressionAtlas" id="A0A1D6EGC7">
    <property type="expression patterns" value="baseline and differential"/>
</dbReference>
<dbReference type="InParanoid" id="A0A1D6EGC7"/>
<feature type="compositionally biased region" description="Basic and acidic residues" evidence="1">
    <location>
        <begin position="144"/>
        <end position="167"/>
    </location>
</feature>
<name>A0A1D6EGC7_MAIZE</name>
<protein>
    <submittedName>
        <fullName evidence="2">Homeodomain-like superfamily protein</fullName>
    </submittedName>
</protein>
<proteinExistence type="predicted"/>
<organism evidence="2">
    <name type="scientific">Zea mays</name>
    <name type="common">Maize</name>
    <dbReference type="NCBI Taxonomy" id="4577"/>
    <lineage>
        <taxon>Eukaryota</taxon>
        <taxon>Viridiplantae</taxon>
        <taxon>Streptophyta</taxon>
        <taxon>Embryophyta</taxon>
        <taxon>Tracheophyta</taxon>
        <taxon>Spermatophyta</taxon>
        <taxon>Magnoliopsida</taxon>
        <taxon>Liliopsida</taxon>
        <taxon>Poales</taxon>
        <taxon>Poaceae</taxon>
        <taxon>PACMAD clade</taxon>
        <taxon>Panicoideae</taxon>
        <taxon>Andropogonodae</taxon>
        <taxon>Andropogoneae</taxon>
        <taxon>Tripsacinae</taxon>
        <taxon>Zea</taxon>
    </lineage>
</organism>
<dbReference type="STRING" id="4577.A0A1D6EGC7"/>
<sequence>MAAATPAACKGKRKRHLSEDDVWLLLHRYHPGTILTTLQEVAQHADGQRIDWRAVVAKSATGITSACEYQMFWRHFAYHHDVNESVDADDQPLDDDSDLELELEPDPNLTKETLCEASALAKNDYKSSPSPRKEKQPKATLPRVEAEEGRARKKREFEKKLVEDHKQ</sequence>